<reference evidence="1 2" key="1">
    <citation type="journal article" date="2013" name="PLoS ONE">
        <title>Enrichment and Genome Sequence of the Group I.1a Ammonia-Oxidizing Archaeon ?Ca. Nitrosotenuis uzonensis? Representing a Clade Globally.</title>
        <authorList>
            <person name="Lebedeva E.V."/>
            <person name="Hatzenpichler R."/>
            <person name="Pelletier E."/>
            <person name="Schuster N."/>
            <person name="Hauzmayer S."/>
            <person name="Bulaev A."/>
            <person name="Grigor'eva N.V."/>
            <person name="Galushko A."/>
            <person name="Schmid M."/>
            <person name="Palatinszky M."/>
            <person name="Le Paslier D."/>
            <person name="Daims H."/>
            <person name="Wagner M."/>
        </authorList>
    </citation>
    <scope>NUCLEOTIDE SEQUENCE [LARGE SCALE GENOMIC DNA]</scope>
    <source>
        <strain evidence="1 2">N4</strain>
    </source>
</reference>
<gene>
    <name evidence="1" type="ORF">NITUZ_30081</name>
</gene>
<accession>V6AS36</accession>
<evidence type="ECO:0000313" key="2">
    <source>
        <dbReference type="Proteomes" id="UP000018159"/>
    </source>
</evidence>
<name>V6AS36_9ARCH</name>
<dbReference type="Proteomes" id="UP000018159">
    <property type="component" value="Unassembled WGS sequence"/>
</dbReference>
<evidence type="ECO:0000313" key="1">
    <source>
        <dbReference type="EMBL" id="CDI05389.1"/>
    </source>
</evidence>
<sequence length="45" mass="5099">MLQISVKSLNTKSDFAQLNGKKTSFLRMHDVTFCDHNCGNGKLRN</sequence>
<dbReference type="AlphaFoldDB" id="V6AS36"/>
<protein>
    <submittedName>
        <fullName evidence="1">Uncharacterized protein</fullName>
    </submittedName>
</protein>
<dbReference type="EMBL" id="CBTY010000008">
    <property type="protein sequence ID" value="CDI05389.1"/>
    <property type="molecule type" value="Genomic_DNA"/>
</dbReference>
<proteinExistence type="predicted"/>
<organism evidence="1 2">
    <name type="scientific">Candidatus Nitrosotenuis uzonensis</name>
    <dbReference type="NCBI Taxonomy" id="1407055"/>
    <lineage>
        <taxon>Archaea</taxon>
        <taxon>Nitrososphaerota</taxon>
        <taxon>Candidatus Nitrosotenuis</taxon>
    </lineage>
</organism>
<comment type="caution">
    <text evidence="1">The sequence shown here is derived from an EMBL/GenBank/DDBJ whole genome shotgun (WGS) entry which is preliminary data.</text>
</comment>
<keyword evidence="2" id="KW-1185">Reference proteome</keyword>